<dbReference type="EMBL" id="JACEEZ010018908">
    <property type="protein sequence ID" value="KAG0716404.1"/>
    <property type="molecule type" value="Genomic_DNA"/>
</dbReference>
<dbReference type="SUPFAM" id="SSF57903">
    <property type="entry name" value="FYVE/PHD zinc finger"/>
    <property type="match status" value="1"/>
</dbReference>
<evidence type="ECO:0000256" key="4">
    <source>
        <dbReference type="PROSITE-ProRule" id="PRU00508"/>
    </source>
</evidence>
<comment type="caution">
    <text evidence="7">The sequence shown here is derived from an EMBL/GenBank/DDBJ whole genome shotgun (WGS) entry which is preliminary data.</text>
</comment>
<dbReference type="PANTHER" id="PTHR13513:SF9">
    <property type="entry name" value="E3 UBIQUITIN-PROTEIN LIGASE UBR7-RELATED"/>
    <property type="match status" value="1"/>
</dbReference>
<dbReference type="PANTHER" id="PTHR13513">
    <property type="entry name" value="E3 UBIQUITIN-PROTEIN LIGASE UBR7"/>
    <property type="match status" value="1"/>
</dbReference>
<dbReference type="InterPro" id="IPR013083">
    <property type="entry name" value="Znf_RING/FYVE/PHD"/>
</dbReference>
<organism evidence="7 8">
    <name type="scientific">Chionoecetes opilio</name>
    <name type="common">Atlantic snow crab</name>
    <name type="synonym">Cancer opilio</name>
    <dbReference type="NCBI Taxonomy" id="41210"/>
    <lineage>
        <taxon>Eukaryota</taxon>
        <taxon>Metazoa</taxon>
        <taxon>Ecdysozoa</taxon>
        <taxon>Arthropoda</taxon>
        <taxon>Crustacea</taxon>
        <taxon>Multicrustacea</taxon>
        <taxon>Malacostraca</taxon>
        <taxon>Eumalacostraca</taxon>
        <taxon>Eucarida</taxon>
        <taxon>Decapoda</taxon>
        <taxon>Pleocyemata</taxon>
        <taxon>Brachyura</taxon>
        <taxon>Eubrachyura</taxon>
        <taxon>Majoidea</taxon>
        <taxon>Majidae</taxon>
        <taxon>Chionoecetes</taxon>
    </lineage>
</organism>
<dbReference type="GO" id="GO:0061630">
    <property type="term" value="F:ubiquitin protein ligase activity"/>
    <property type="evidence" value="ECO:0007669"/>
    <property type="project" value="InterPro"/>
</dbReference>
<sequence>MEDNVEDEESGISMVELLQEEEERQLNAAAVLGAADDTQCTYDKGNMKRQALYACMTCSPTEGDNLLAGVCLACSYHCHEDHDLVELYTKRQVEKLPVNPENKYNHNFRGKYCTCQRPYPDPEDPNEDEMIQCCLCEDWYHGKHQGGSVPQDEMYGDMICSQCLPKHQFLAHYVGLAVTVVEEEEAKTSPVVVEEEEAKTSKVVAEEEAKTSKVVAEEEAKTSKVGNEKSPNKNTQDEVKEDKEKKVCLQSEKNPTESECKEDVNQNGAEKLKKSGCKLTSLIKHTLPEGALFLASSWRQQLCACDSCKATYKAEEVLFLLDDEDTVNFYEESGKSRQPSSSAPVERELEALSSLDRVVRTEMVHEYNNLSTSLREYLKKFAESKKVVRDEDIKEFFTQLAANKKQKPNSIPKLFCR</sequence>
<accession>A0A8J5CN17</accession>
<proteinExistence type="predicted"/>
<feature type="compositionally biased region" description="Basic and acidic residues" evidence="5">
    <location>
        <begin position="198"/>
        <end position="247"/>
    </location>
</feature>
<dbReference type="GO" id="GO:0008270">
    <property type="term" value="F:zinc ion binding"/>
    <property type="evidence" value="ECO:0007669"/>
    <property type="project" value="UniProtKB-KW"/>
</dbReference>
<feature type="zinc finger region" description="UBR-type" evidence="4">
    <location>
        <begin position="38"/>
        <end position="138"/>
    </location>
</feature>
<keyword evidence="2" id="KW-0863">Zinc-finger</keyword>
<dbReference type="CDD" id="cd15542">
    <property type="entry name" value="PHD_UBR7"/>
    <property type="match status" value="1"/>
</dbReference>
<dbReference type="SMART" id="SM00396">
    <property type="entry name" value="ZnF_UBR1"/>
    <property type="match status" value="1"/>
</dbReference>
<dbReference type="Pfam" id="PF02207">
    <property type="entry name" value="zf-UBR"/>
    <property type="match status" value="1"/>
</dbReference>
<dbReference type="InterPro" id="IPR040204">
    <property type="entry name" value="UBR7"/>
</dbReference>
<keyword evidence="1" id="KW-0479">Metal-binding</keyword>
<keyword evidence="8" id="KW-1185">Reference proteome</keyword>
<feature type="domain" description="UBR-type" evidence="6">
    <location>
        <begin position="38"/>
        <end position="138"/>
    </location>
</feature>
<dbReference type="AlphaFoldDB" id="A0A8J5CN17"/>
<keyword evidence="3" id="KW-0862">Zinc</keyword>
<evidence type="ECO:0000256" key="1">
    <source>
        <dbReference type="ARBA" id="ARBA00022723"/>
    </source>
</evidence>
<evidence type="ECO:0000313" key="8">
    <source>
        <dbReference type="Proteomes" id="UP000770661"/>
    </source>
</evidence>
<dbReference type="Gene3D" id="3.30.40.10">
    <property type="entry name" value="Zinc/RING finger domain, C3HC4 (zinc finger)"/>
    <property type="match status" value="1"/>
</dbReference>
<dbReference type="GO" id="GO:0005737">
    <property type="term" value="C:cytoplasm"/>
    <property type="evidence" value="ECO:0007669"/>
    <property type="project" value="TreeGrafter"/>
</dbReference>
<dbReference type="PROSITE" id="PS51157">
    <property type="entry name" value="ZF_UBR"/>
    <property type="match status" value="1"/>
</dbReference>
<dbReference type="InterPro" id="IPR011011">
    <property type="entry name" value="Znf_FYVE_PHD"/>
</dbReference>
<evidence type="ECO:0000256" key="5">
    <source>
        <dbReference type="SAM" id="MobiDB-lite"/>
    </source>
</evidence>
<evidence type="ECO:0000259" key="6">
    <source>
        <dbReference type="PROSITE" id="PS51157"/>
    </source>
</evidence>
<feature type="region of interest" description="Disordered" evidence="5">
    <location>
        <begin position="192"/>
        <end position="262"/>
    </location>
</feature>
<protein>
    <submittedName>
        <fullName evidence="7">Putative E3 ubiquitin-protein ligase UBR7</fullName>
    </submittedName>
</protein>
<dbReference type="InterPro" id="IPR003126">
    <property type="entry name" value="Znf_UBR"/>
</dbReference>
<dbReference type="CDD" id="cd19677">
    <property type="entry name" value="UBR-box_UBR7"/>
    <property type="match status" value="1"/>
</dbReference>
<gene>
    <name evidence="7" type="primary">UBR7</name>
    <name evidence="7" type="ORF">GWK47_009797</name>
</gene>
<evidence type="ECO:0000256" key="2">
    <source>
        <dbReference type="ARBA" id="ARBA00022771"/>
    </source>
</evidence>
<reference evidence="7" key="1">
    <citation type="submission" date="2020-07" db="EMBL/GenBank/DDBJ databases">
        <title>The High-quality genome of the commercially important snow crab, Chionoecetes opilio.</title>
        <authorList>
            <person name="Jeong J.-H."/>
            <person name="Ryu S."/>
        </authorList>
    </citation>
    <scope>NUCLEOTIDE SEQUENCE</scope>
    <source>
        <strain evidence="7">MADBK_172401_WGS</strain>
        <tissue evidence="7">Digestive gland</tissue>
    </source>
</reference>
<dbReference type="OrthoDB" id="10262564at2759"/>
<dbReference type="Proteomes" id="UP000770661">
    <property type="component" value="Unassembled WGS sequence"/>
</dbReference>
<name>A0A8J5CN17_CHIOP</name>
<evidence type="ECO:0000313" key="7">
    <source>
        <dbReference type="EMBL" id="KAG0716404.1"/>
    </source>
</evidence>
<dbReference type="InterPro" id="IPR047506">
    <property type="entry name" value="UBR7-like_UBR-box"/>
</dbReference>
<evidence type="ECO:0000256" key="3">
    <source>
        <dbReference type="ARBA" id="ARBA00022833"/>
    </source>
</evidence>